<dbReference type="InterPro" id="IPR000717">
    <property type="entry name" value="PCI_dom"/>
</dbReference>
<proteinExistence type="inferred from homology"/>
<dbReference type="AlphaFoldDB" id="A0A5B0N9F6"/>
<keyword evidence="5" id="KW-0963">Cytoplasm</keyword>
<evidence type="ECO:0000256" key="7">
    <source>
        <dbReference type="ARBA" id="ARBA00023242"/>
    </source>
</evidence>
<evidence type="ECO:0000256" key="2">
    <source>
        <dbReference type="ARBA" id="ARBA00004496"/>
    </source>
</evidence>
<dbReference type="Pfam" id="PF22788">
    <property type="entry name" value="COP9_hel_rpt"/>
    <property type="match status" value="1"/>
</dbReference>
<evidence type="ECO:0000256" key="5">
    <source>
        <dbReference type="ARBA" id="ARBA00022490"/>
    </source>
</evidence>
<dbReference type="InterPro" id="IPR055089">
    <property type="entry name" value="COP9_N"/>
</dbReference>
<comment type="similarity">
    <text evidence="3">Belongs to the CSN3 family.</text>
</comment>
<evidence type="ECO:0000256" key="3">
    <source>
        <dbReference type="ARBA" id="ARBA00007084"/>
    </source>
</evidence>
<dbReference type="PANTHER" id="PTHR10758">
    <property type="entry name" value="26S PROTEASOME NON-ATPASE REGULATORY SUBUNIT 3/COP9 SIGNALOSOME COMPLEX SUBUNIT 3"/>
    <property type="match status" value="1"/>
</dbReference>
<dbReference type="PANTHER" id="PTHR10758:SF1">
    <property type="entry name" value="COP9 SIGNALOSOME COMPLEX SUBUNIT 3"/>
    <property type="match status" value="1"/>
</dbReference>
<gene>
    <name evidence="10" type="ORF">PGT21_025894</name>
    <name evidence="11" type="ORF">PGTUg99_023556</name>
</gene>
<evidence type="ECO:0000259" key="9">
    <source>
        <dbReference type="PROSITE" id="PS50250"/>
    </source>
</evidence>
<dbReference type="Pfam" id="PF01399">
    <property type="entry name" value="PCI"/>
    <property type="match status" value="1"/>
</dbReference>
<evidence type="ECO:0000256" key="8">
    <source>
        <dbReference type="SAM" id="MobiDB-lite"/>
    </source>
</evidence>
<keyword evidence="6" id="KW-0736">Signalosome</keyword>
<feature type="compositionally biased region" description="Polar residues" evidence="8">
    <location>
        <begin position="449"/>
        <end position="468"/>
    </location>
</feature>
<evidence type="ECO:0000256" key="4">
    <source>
        <dbReference type="ARBA" id="ARBA00014878"/>
    </source>
</evidence>
<dbReference type="PROSITE" id="PS50250">
    <property type="entry name" value="PCI"/>
    <property type="match status" value="1"/>
</dbReference>
<dbReference type="GO" id="GO:0008180">
    <property type="term" value="C:COP9 signalosome"/>
    <property type="evidence" value="ECO:0007669"/>
    <property type="project" value="UniProtKB-KW"/>
</dbReference>
<dbReference type="Proteomes" id="UP000324748">
    <property type="component" value="Unassembled WGS sequence"/>
</dbReference>
<sequence>MDSSSTNQPQPTSNTTKLKNRSKLPFSQNGLLDWIISNRTTSSQNLIQVLSNTPHEILASLPLQNGIDPLDELIQPEHYPLAYFHILLCRFENYRNKIDTQKTLSHAHKFCSALDRKQILKISRTTSDIYLFAQHLVSCSTNAGQLQSSIEPLLQLMRSYSPLNILTPLHHELLRISLKTRSIAQALEITNLDINIDQQRYHIRYQDHLIYHYLAGTVQALGKNYQRAIHLLTIAVSAPGSAISQIQLDAYKKLILVSLLSNSSPPVLPPYTHPQFRTVFKTSNNNKAYLDLMSLYEHAETSSEAYMQLLTMAEKNLSNFQKDNNSGLLKLCIEILPRKAIKKLIPIYTSIPIARIDSILGHLTEGNARLLIQTMIQSGELNAQIDPTTNVLKFLDDEQALEDPERTHETLKRIVERVQSTERTIKEKSAEIERDKELLKRLIQDLRNSSAEKQQNQSSNEFVQSGTAGHSDRNFSGIVEEELVDVGMAWDD</sequence>
<evidence type="ECO:0000256" key="6">
    <source>
        <dbReference type="ARBA" id="ARBA00022790"/>
    </source>
</evidence>
<dbReference type="EMBL" id="VSWC01000106">
    <property type="protein sequence ID" value="KAA1085967.1"/>
    <property type="molecule type" value="Genomic_DNA"/>
</dbReference>
<dbReference type="InterPro" id="IPR050756">
    <property type="entry name" value="CSN3"/>
</dbReference>
<organism evidence="10 12">
    <name type="scientific">Puccinia graminis f. sp. tritici</name>
    <dbReference type="NCBI Taxonomy" id="56615"/>
    <lineage>
        <taxon>Eukaryota</taxon>
        <taxon>Fungi</taxon>
        <taxon>Dikarya</taxon>
        <taxon>Basidiomycota</taxon>
        <taxon>Pucciniomycotina</taxon>
        <taxon>Pucciniomycetes</taxon>
        <taxon>Pucciniales</taxon>
        <taxon>Pucciniaceae</taxon>
        <taxon>Puccinia</taxon>
    </lineage>
</organism>
<feature type="region of interest" description="Disordered" evidence="8">
    <location>
        <begin position="449"/>
        <end position="475"/>
    </location>
</feature>
<evidence type="ECO:0000313" key="12">
    <source>
        <dbReference type="Proteomes" id="UP000324748"/>
    </source>
</evidence>
<comment type="caution">
    <text evidence="10">The sequence shown here is derived from an EMBL/GenBank/DDBJ whole genome shotgun (WGS) entry which is preliminary data.</text>
</comment>
<accession>A0A5B0N9F6</accession>
<comment type="subcellular location">
    <subcellularLocation>
        <location evidence="2">Cytoplasm</location>
    </subcellularLocation>
    <subcellularLocation>
        <location evidence="1">Nucleus</location>
    </subcellularLocation>
</comment>
<dbReference type="GO" id="GO:0006511">
    <property type="term" value="P:ubiquitin-dependent protein catabolic process"/>
    <property type="evidence" value="ECO:0007669"/>
    <property type="project" value="TreeGrafter"/>
</dbReference>
<keyword evidence="12" id="KW-1185">Reference proteome</keyword>
<dbReference type="Proteomes" id="UP000325313">
    <property type="component" value="Unassembled WGS sequence"/>
</dbReference>
<protein>
    <recommendedName>
        <fullName evidence="4">COP9 signalosome complex subunit 3</fullName>
    </recommendedName>
</protein>
<dbReference type="OrthoDB" id="29061at2759"/>
<evidence type="ECO:0000313" key="10">
    <source>
        <dbReference type="EMBL" id="KAA1085967.1"/>
    </source>
</evidence>
<feature type="region of interest" description="Disordered" evidence="8">
    <location>
        <begin position="1"/>
        <end position="21"/>
    </location>
</feature>
<feature type="domain" description="PCI" evidence="9">
    <location>
        <begin position="224"/>
        <end position="399"/>
    </location>
</feature>
<feature type="compositionally biased region" description="Polar residues" evidence="8">
    <location>
        <begin position="1"/>
        <end position="17"/>
    </location>
</feature>
<evidence type="ECO:0000313" key="11">
    <source>
        <dbReference type="EMBL" id="KAA1113812.1"/>
    </source>
</evidence>
<dbReference type="EMBL" id="VDEP01000275">
    <property type="protein sequence ID" value="KAA1113812.1"/>
    <property type="molecule type" value="Genomic_DNA"/>
</dbReference>
<reference evidence="12 13" key="1">
    <citation type="submission" date="2019-05" db="EMBL/GenBank/DDBJ databases">
        <title>Emergence of the Ug99 lineage of the wheat stem rust pathogen through somatic hybridization.</title>
        <authorList>
            <person name="Li F."/>
            <person name="Upadhyaya N.M."/>
            <person name="Sperschneider J."/>
            <person name="Matny O."/>
            <person name="Nguyen-Phuc H."/>
            <person name="Mago R."/>
            <person name="Raley C."/>
            <person name="Miller M.E."/>
            <person name="Silverstein K.A.T."/>
            <person name="Henningsen E."/>
            <person name="Hirsch C.D."/>
            <person name="Visser B."/>
            <person name="Pretorius Z.A."/>
            <person name="Steffenson B.J."/>
            <person name="Schwessinger B."/>
            <person name="Dodds P.N."/>
            <person name="Figueroa M."/>
        </authorList>
    </citation>
    <scope>NUCLEOTIDE SEQUENCE [LARGE SCALE GENOMIC DNA]</scope>
    <source>
        <strain evidence="10">21-0</strain>
        <strain evidence="11 13">Ug99</strain>
    </source>
</reference>
<evidence type="ECO:0000256" key="1">
    <source>
        <dbReference type="ARBA" id="ARBA00004123"/>
    </source>
</evidence>
<name>A0A5B0N9F6_PUCGR</name>
<evidence type="ECO:0000313" key="13">
    <source>
        <dbReference type="Proteomes" id="UP000325313"/>
    </source>
</evidence>
<keyword evidence="7" id="KW-0539">Nucleus</keyword>
<dbReference type="GO" id="GO:0005737">
    <property type="term" value="C:cytoplasm"/>
    <property type="evidence" value="ECO:0007669"/>
    <property type="project" value="UniProtKB-SubCell"/>
</dbReference>